<sequence length="160" mass="18828">PWKIGNNITSLLIYDYLFKKYKLDSGGLVTSLGLIDEYEDDLVRTYQYVALNQDKLDLWVKKLISLNTRYIREKRLEIDGKVEEMKKIGSERSNLLDLNKRQLKILRYLQNVPQVKREDYVHMMNVSTMTAYRDLQGLVDKDLLKVYGKGRGTKYSLVNK</sequence>
<proteinExistence type="predicted"/>
<dbReference type="InterPro" id="IPR036390">
    <property type="entry name" value="WH_DNA-bd_sf"/>
</dbReference>
<dbReference type="InterPro" id="IPR001034">
    <property type="entry name" value="DeoR_HTH"/>
</dbReference>
<evidence type="ECO:0000256" key="1">
    <source>
        <dbReference type="ARBA" id="ARBA00023015"/>
    </source>
</evidence>
<reference evidence="4" key="2">
    <citation type="journal article" date="2021" name="Microbiome">
        <title>Successional dynamics and alternative stable states in a saline activated sludge microbial community over 9 years.</title>
        <authorList>
            <person name="Wang Y."/>
            <person name="Ye J."/>
            <person name="Ju F."/>
            <person name="Liu L."/>
            <person name="Boyd J.A."/>
            <person name="Deng Y."/>
            <person name="Parks D.H."/>
            <person name="Jiang X."/>
            <person name="Yin X."/>
            <person name="Woodcroft B.J."/>
            <person name="Tyson G.W."/>
            <person name="Hugenholtz P."/>
            <person name="Polz M.F."/>
            <person name="Zhang T."/>
        </authorList>
    </citation>
    <scope>NUCLEOTIDE SEQUENCE</scope>
    <source>
        <strain evidence="4">HKST-UBA10</strain>
    </source>
</reference>
<gene>
    <name evidence="4" type="ORF">KC660_04570</name>
</gene>
<evidence type="ECO:0000313" key="4">
    <source>
        <dbReference type="EMBL" id="MCA9382649.1"/>
    </source>
</evidence>
<feature type="non-terminal residue" evidence="4">
    <location>
        <position position="1"/>
    </location>
</feature>
<dbReference type="Gene3D" id="1.10.10.10">
    <property type="entry name" value="Winged helix-like DNA-binding domain superfamily/Winged helix DNA-binding domain"/>
    <property type="match status" value="1"/>
</dbReference>
<dbReference type="AlphaFoldDB" id="A0A955RIR0"/>
<dbReference type="GO" id="GO:0003700">
    <property type="term" value="F:DNA-binding transcription factor activity"/>
    <property type="evidence" value="ECO:0007669"/>
    <property type="project" value="InterPro"/>
</dbReference>
<dbReference type="EMBL" id="JAGQLG010000193">
    <property type="protein sequence ID" value="MCA9382649.1"/>
    <property type="molecule type" value="Genomic_DNA"/>
</dbReference>
<dbReference type="Pfam" id="PF08220">
    <property type="entry name" value="HTH_DeoR"/>
    <property type="match status" value="1"/>
</dbReference>
<organism evidence="4 5">
    <name type="scientific">Candidatus Dojkabacteria bacterium</name>
    <dbReference type="NCBI Taxonomy" id="2099670"/>
    <lineage>
        <taxon>Bacteria</taxon>
        <taxon>Candidatus Dojkabacteria</taxon>
    </lineage>
</organism>
<name>A0A955RIR0_9BACT</name>
<keyword evidence="1" id="KW-0805">Transcription regulation</keyword>
<comment type="caution">
    <text evidence="4">The sequence shown here is derived from an EMBL/GenBank/DDBJ whole genome shotgun (WGS) entry which is preliminary data.</text>
</comment>
<dbReference type="InterPro" id="IPR036388">
    <property type="entry name" value="WH-like_DNA-bd_sf"/>
</dbReference>
<evidence type="ECO:0000313" key="5">
    <source>
        <dbReference type="Proteomes" id="UP000782843"/>
    </source>
</evidence>
<evidence type="ECO:0000259" key="3">
    <source>
        <dbReference type="Pfam" id="PF08220"/>
    </source>
</evidence>
<protein>
    <submittedName>
        <fullName evidence="4">DeoR family transcriptional regulator</fullName>
    </submittedName>
</protein>
<dbReference type="SUPFAM" id="SSF46785">
    <property type="entry name" value="Winged helix' DNA-binding domain"/>
    <property type="match status" value="1"/>
</dbReference>
<evidence type="ECO:0000256" key="2">
    <source>
        <dbReference type="ARBA" id="ARBA00023163"/>
    </source>
</evidence>
<keyword evidence="2" id="KW-0804">Transcription</keyword>
<dbReference type="Proteomes" id="UP000782843">
    <property type="component" value="Unassembled WGS sequence"/>
</dbReference>
<feature type="domain" description="HTH deoR-type" evidence="3">
    <location>
        <begin position="101"/>
        <end position="148"/>
    </location>
</feature>
<accession>A0A955RIR0</accession>
<reference evidence="4" key="1">
    <citation type="submission" date="2020-04" db="EMBL/GenBank/DDBJ databases">
        <authorList>
            <person name="Zhang T."/>
        </authorList>
    </citation>
    <scope>NUCLEOTIDE SEQUENCE</scope>
    <source>
        <strain evidence="4">HKST-UBA10</strain>
    </source>
</reference>